<dbReference type="PANTHER" id="PTHR24161">
    <property type="entry name" value="ANK_REP_REGION DOMAIN-CONTAINING PROTEIN-RELATED"/>
    <property type="match status" value="1"/>
</dbReference>
<reference evidence="4 5" key="2">
    <citation type="submission" date="2018-11" db="EMBL/GenBank/DDBJ databases">
        <authorList>
            <consortium name="Pathogen Informatics"/>
        </authorList>
    </citation>
    <scope>NUCLEOTIDE SEQUENCE [LARGE SCALE GENOMIC DNA]</scope>
</reference>
<evidence type="ECO:0000313" key="4">
    <source>
        <dbReference type="EMBL" id="VDL75811.1"/>
    </source>
</evidence>
<organism evidence="6">
    <name type="scientific">Nippostrongylus brasiliensis</name>
    <name type="common">Rat hookworm</name>
    <dbReference type="NCBI Taxonomy" id="27835"/>
    <lineage>
        <taxon>Eukaryota</taxon>
        <taxon>Metazoa</taxon>
        <taxon>Ecdysozoa</taxon>
        <taxon>Nematoda</taxon>
        <taxon>Chromadorea</taxon>
        <taxon>Rhabditida</taxon>
        <taxon>Rhabditina</taxon>
        <taxon>Rhabditomorpha</taxon>
        <taxon>Strongyloidea</taxon>
        <taxon>Heligmosomidae</taxon>
        <taxon>Nippostrongylus</taxon>
    </lineage>
</organism>
<feature type="repeat" description="ANK" evidence="3">
    <location>
        <begin position="226"/>
        <end position="258"/>
    </location>
</feature>
<reference evidence="6" key="1">
    <citation type="submission" date="2017-02" db="UniProtKB">
        <authorList>
            <consortium name="WormBaseParasite"/>
        </authorList>
    </citation>
    <scope>IDENTIFICATION</scope>
</reference>
<evidence type="ECO:0000256" key="2">
    <source>
        <dbReference type="ARBA" id="ARBA00023043"/>
    </source>
</evidence>
<dbReference type="PROSITE" id="PS50297">
    <property type="entry name" value="ANK_REP_REGION"/>
    <property type="match status" value="8"/>
</dbReference>
<name>A0A0N4Y7R8_NIPBR</name>
<dbReference type="PRINTS" id="PR01415">
    <property type="entry name" value="ANKYRIN"/>
</dbReference>
<keyword evidence="2 3" id="KW-0040">ANK repeat</keyword>
<feature type="repeat" description="ANK" evidence="3">
    <location>
        <begin position="428"/>
        <end position="460"/>
    </location>
</feature>
<feature type="repeat" description="ANK" evidence="3">
    <location>
        <begin position="193"/>
        <end position="225"/>
    </location>
</feature>
<evidence type="ECO:0000313" key="5">
    <source>
        <dbReference type="Proteomes" id="UP000271162"/>
    </source>
</evidence>
<feature type="repeat" description="ANK" evidence="3">
    <location>
        <begin position="362"/>
        <end position="394"/>
    </location>
</feature>
<feature type="repeat" description="ANK" evidence="3">
    <location>
        <begin position="327"/>
        <end position="361"/>
    </location>
</feature>
<evidence type="ECO:0000256" key="1">
    <source>
        <dbReference type="ARBA" id="ARBA00022737"/>
    </source>
</evidence>
<dbReference type="WBParaSite" id="NBR_0001222101-mRNA-1">
    <property type="protein sequence ID" value="NBR_0001222101-mRNA-1"/>
    <property type="gene ID" value="NBR_0001222101"/>
</dbReference>
<dbReference type="AlphaFoldDB" id="A0A0N4Y7R8"/>
<keyword evidence="5" id="KW-1185">Reference proteome</keyword>
<dbReference type="PANTHER" id="PTHR24161:SF124">
    <property type="entry name" value="TRANSIENT RECEPTOR POTENTIAL CHANNEL PYREXIA"/>
    <property type="match status" value="1"/>
</dbReference>
<dbReference type="Pfam" id="PF13637">
    <property type="entry name" value="Ank_4"/>
    <property type="match status" value="1"/>
</dbReference>
<protein>
    <submittedName>
        <fullName evidence="6">ANK_REP_REGION domain-containing protein</fullName>
    </submittedName>
</protein>
<feature type="repeat" description="ANK" evidence="3">
    <location>
        <begin position="293"/>
        <end position="326"/>
    </location>
</feature>
<evidence type="ECO:0000313" key="6">
    <source>
        <dbReference type="WBParaSite" id="NBR_0001222101-mRNA-1"/>
    </source>
</evidence>
<feature type="repeat" description="ANK" evidence="3">
    <location>
        <begin position="126"/>
        <end position="158"/>
    </location>
</feature>
<feature type="repeat" description="ANK" evidence="3">
    <location>
        <begin position="93"/>
        <end position="125"/>
    </location>
</feature>
<feature type="repeat" description="ANK" evidence="3">
    <location>
        <begin position="497"/>
        <end position="529"/>
    </location>
</feature>
<evidence type="ECO:0000256" key="3">
    <source>
        <dbReference type="PROSITE-ProRule" id="PRU00023"/>
    </source>
</evidence>
<dbReference type="OMA" id="IKYLIYQ"/>
<dbReference type="SMART" id="SM00248">
    <property type="entry name" value="ANK"/>
    <property type="match status" value="15"/>
</dbReference>
<dbReference type="Gene3D" id="1.25.40.20">
    <property type="entry name" value="Ankyrin repeat-containing domain"/>
    <property type="match status" value="4"/>
</dbReference>
<dbReference type="EMBL" id="UYSL01020698">
    <property type="protein sequence ID" value="VDL75811.1"/>
    <property type="molecule type" value="Genomic_DNA"/>
</dbReference>
<dbReference type="Pfam" id="PF12796">
    <property type="entry name" value="Ank_2"/>
    <property type="match status" value="5"/>
</dbReference>
<dbReference type="PROSITE" id="PS50088">
    <property type="entry name" value="ANK_REPEAT"/>
    <property type="match status" value="10"/>
</dbReference>
<proteinExistence type="predicted"/>
<dbReference type="SUPFAM" id="SSF48403">
    <property type="entry name" value="Ankyrin repeat"/>
    <property type="match status" value="2"/>
</dbReference>
<accession>A0A0N4Y7R8</accession>
<gene>
    <name evidence="4" type="ORF">NBR_LOCUS12222</name>
</gene>
<feature type="repeat" description="ANK" evidence="3">
    <location>
        <begin position="395"/>
        <end position="427"/>
    </location>
</feature>
<dbReference type="InterPro" id="IPR002110">
    <property type="entry name" value="Ankyrin_rpt"/>
</dbReference>
<dbReference type="STRING" id="27835.A0A0N4Y7R8"/>
<dbReference type="Pfam" id="PF00023">
    <property type="entry name" value="Ank"/>
    <property type="match status" value="1"/>
</dbReference>
<sequence>MQYHRYAADATWPRAASLRTSYPAAPASGFVCVKTDSNRRGSIPTLVEAPRLSRMPSSAANHDLTVAILTKNQAAVNSLLAGDDIDLNHTDTTGSLPLHYAAFTGDTTLIKLFLERSADINARDSLGLTALHRAVAAHRYDAAQLLIDQGCDTTSRCKLFQTALHTCAIHNVPNVAALLLRDRYAALDYADGRGCTALHHAAYHGHVEVAEQLLKAGINMAAVDKMGRTAVHSMACGGSLGMLAVLRQAGASFSVRDNCRRTAAHYAAMASQTEILAELLKLDANCVNEIDDGGYTPLHYAVQNGHNAKTVELLVENGSDVAAASNNGTTALHIAASLAESPKPIEYLINCQGIDLNTKNADGMTPLHLASEWSKVSRVDALIRAGAEVDARSKDNATPLHCAAIGGHQLVVKHLLKAGADSNARMRGDFTPLHLAAYNASRPVVQTLVEMGADLEAQDHVLRTPLFLAAESISDNGAFTAEYLVQNNAEVNVVDKNGYSPLHFAAARGLDQVVNVLIDGGADVFKKDKQGRNALHFAALSGSECCVKKICKADSRIVYERDENGFYPLHYAAYAGAEHISLELFDYMKYIKEMPTCDRKRFITPFHMAAINNKAKPSVRLAKAIEERIEKAKLKRTNVERPRFAYADVRRRIPLHYAMKYGKS</sequence>
<keyword evidence="1" id="KW-0677">Repeat</keyword>
<dbReference type="Proteomes" id="UP000271162">
    <property type="component" value="Unassembled WGS sequence"/>
</dbReference>
<dbReference type="InterPro" id="IPR036770">
    <property type="entry name" value="Ankyrin_rpt-contain_sf"/>
</dbReference>